<dbReference type="RefSeq" id="WP_146907228.1">
    <property type="nucleotide sequence ID" value="NZ_BJUS01000001.1"/>
</dbReference>
<gene>
    <name evidence="1" type="ORF">HHA04nite_01070</name>
</gene>
<evidence type="ECO:0000313" key="1">
    <source>
        <dbReference type="EMBL" id="GEK71563.1"/>
    </source>
</evidence>
<evidence type="ECO:0000313" key="2">
    <source>
        <dbReference type="Proteomes" id="UP000321121"/>
    </source>
</evidence>
<reference evidence="1 2" key="1">
    <citation type="submission" date="2019-07" db="EMBL/GenBank/DDBJ databases">
        <title>Whole genome shotgun sequence of Halomonas halophila NBRC 102604.</title>
        <authorList>
            <person name="Hosoyama A."/>
            <person name="Uohara A."/>
            <person name="Ohji S."/>
            <person name="Ichikawa N."/>
        </authorList>
    </citation>
    <scope>NUCLEOTIDE SEQUENCE [LARGE SCALE GENOMIC DNA]</scope>
    <source>
        <strain evidence="1 2">NBRC 102604</strain>
    </source>
</reference>
<comment type="caution">
    <text evidence="1">The sequence shown here is derived from an EMBL/GenBank/DDBJ whole genome shotgun (WGS) entry which is preliminary data.</text>
</comment>
<protein>
    <submittedName>
        <fullName evidence="1">Uncharacterized protein</fullName>
    </submittedName>
</protein>
<organism evidence="1 2">
    <name type="scientific">Halomonas halophila</name>
    <dbReference type="NCBI Taxonomy" id="29573"/>
    <lineage>
        <taxon>Bacteria</taxon>
        <taxon>Pseudomonadati</taxon>
        <taxon>Pseudomonadota</taxon>
        <taxon>Gammaproteobacteria</taxon>
        <taxon>Oceanospirillales</taxon>
        <taxon>Halomonadaceae</taxon>
        <taxon>Halomonas</taxon>
    </lineage>
</organism>
<accession>A0ABQ0U1J3</accession>
<name>A0ABQ0U1J3_9GAMM</name>
<keyword evidence="2" id="KW-1185">Reference proteome</keyword>
<sequence>MSRKPVHLAAAGPKSDRQAMWETMRRLNAEGEFTVRDVWLVMGPEAPISRPRDYMEGLERAGYIKRSDAPRKSGQPVMFHLARDIGVEAPRVRRNGTELPPPGREQLWRTLKILGDFTAAELADAASTPASPIKRTTAEEYCHYLKQAGYLGITREGSPGIATRYRLIPSRWSGPKAPMIQRTKNLFDPNRGEVVYQHVTHTEGGEA</sequence>
<proteinExistence type="predicted"/>
<dbReference type="Proteomes" id="UP000321121">
    <property type="component" value="Unassembled WGS sequence"/>
</dbReference>
<dbReference type="EMBL" id="BJUS01000001">
    <property type="protein sequence ID" value="GEK71563.1"/>
    <property type="molecule type" value="Genomic_DNA"/>
</dbReference>